<evidence type="ECO:0000313" key="3">
    <source>
        <dbReference type="EMBL" id="MEJ1090401.1"/>
    </source>
</evidence>
<evidence type="ECO:0000256" key="2">
    <source>
        <dbReference type="SAM" id="Phobius"/>
    </source>
</evidence>
<keyword evidence="2" id="KW-0472">Membrane</keyword>
<proteinExistence type="predicted"/>
<feature type="transmembrane region" description="Helical" evidence="2">
    <location>
        <begin position="189"/>
        <end position="212"/>
    </location>
</feature>
<feature type="region of interest" description="Disordered" evidence="1">
    <location>
        <begin position="1"/>
        <end position="104"/>
    </location>
</feature>
<feature type="transmembrane region" description="Helical" evidence="2">
    <location>
        <begin position="157"/>
        <end position="177"/>
    </location>
</feature>
<keyword evidence="4" id="KW-1185">Reference proteome</keyword>
<feature type="region of interest" description="Disordered" evidence="1">
    <location>
        <begin position="514"/>
        <end position="533"/>
    </location>
</feature>
<dbReference type="Proteomes" id="UP001366085">
    <property type="component" value="Unassembled WGS sequence"/>
</dbReference>
<keyword evidence="2" id="KW-1133">Transmembrane helix</keyword>
<accession>A0ABU8LII4</accession>
<sequence length="544" mass="57131">MSYSAHRPGSMDSQGRISFETDGPAGEEEPLDFLRAYEPTGPARPDGDLDDTTREVPVETPEPSAAAPEPASEPAPAPEPVAAERPRRPRRPRRERAPRTPGSRARTLAILGGADGPVLDRVPGETPRFVQMFFVLAGTALVSAISMLFALTTGVQAALWVAVPLALVWALIIFNLDRFLTSTMTSTKSIWRLIGLAIPRVIMAAIIGFVVAEPLVLQIFHNDIAREVASTNITQSQTDQEALESGPEKIALDAASERVAALENQAATGIVAGTDSSSATESAAQASVDDLTAKMAEQQTVIDSARALYQCELTGEGAGEVPGCTGVSGDGASSEAAKAQLAQAQQTYDALAAQLRTANDELSAAGTAAQENTSASEAQNRQQAQDQLPAAKDTYEQALAAYNARADAVAQGNAGAVGLLSQIAGLNRLAEKDATILWAHILIAALFFMIELLPVLVKVLTSYGEPSLYEKALAIRKQVDLDKITAEGYRDRAAIVAETSAGASSAPFVTAPAAPAEPVRDATAEESTPTVPITRADVRETVSV</sequence>
<keyword evidence="2" id="KW-0812">Transmembrane</keyword>
<protein>
    <submittedName>
        <fullName evidence="3">DUF4407 domain-containing protein</fullName>
    </submittedName>
</protein>
<feature type="region of interest" description="Disordered" evidence="1">
    <location>
        <begin position="362"/>
        <end position="389"/>
    </location>
</feature>
<name>A0ABU8LII4_9MICO</name>
<gene>
    <name evidence="3" type="ORF">WDU93_01750</name>
</gene>
<feature type="compositionally biased region" description="Low complexity" evidence="1">
    <location>
        <begin position="58"/>
        <end position="70"/>
    </location>
</feature>
<evidence type="ECO:0000256" key="1">
    <source>
        <dbReference type="SAM" id="MobiDB-lite"/>
    </source>
</evidence>
<dbReference type="EMBL" id="JBBDGN010000001">
    <property type="protein sequence ID" value="MEJ1090401.1"/>
    <property type="molecule type" value="Genomic_DNA"/>
</dbReference>
<feature type="transmembrane region" description="Helical" evidence="2">
    <location>
        <begin position="437"/>
        <end position="457"/>
    </location>
</feature>
<evidence type="ECO:0000313" key="4">
    <source>
        <dbReference type="Proteomes" id="UP001366085"/>
    </source>
</evidence>
<dbReference type="InterPro" id="IPR025519">
    <property type="entry name" value="DUF4407"/>
</dbReference>
<feature type="compositionally biased region" description="Polar residues" evidence="1">
    <location>
        <begin position="369"/>
        <end position="386"/>
    </location>
</feature>
<comment type="caution">
    <text evidence="3">The sequence shown here is derived from an EMBL/GenBank/DDBJ whole genome shotgun (WGS) entry which is preliminary data.</text>
</comment>
<dbReference type="Pfam" id="PF14362">
    <property type="entry name" value="DUF4407"/>
    <property type="match status" value="1"/>
</dbReference>
<dbReference type="RefSeq" id="WP_337316733.1">
    <property type="nucleotide sequence ID" value="NZ_JBBDGN010000001.1"/>
</dbReference>
<feature type="compositionally biased region" description="Basic and acidic residues" evidence="1">
    <location>
        <begin position="45"/>
        <end position="57"/>
    </location>
</feature>
<feature type="compositionally biased region" description="Basic residues" evidence="1">
    <location>
        <begin position="87"/>
        <end position="96"/>
    </location>
</feature>
<feature type="transmembrane region" description="Helical" evidence="2">
    <location>
        <begin position="129"/>
        <end position="151"/>
    </location>
</feature>
<organism evidence="3 4">
    <name type="scientific">Microbacterium istanbulense</name>
    <dbReference type="NCBI Taxonomy" id="3122049"/>
    <lineage>
        <taxon>Bacteria</taxon>
        <taxon>Bacillati</taxon>
        <taxon>Actinomycetota</taxon>
        <taxon>Actinomycetes</taxon>
        <taxon>Micrococcales</taxon>
        <taxon>Microbacteriaceae</taxon>
        <taxon>Microbacterium</taxon>
    </lineage>
</organism>
<reference evidence="3 4" key="1">
    <citation type="submission" date="2024-02" db="EMBL/GenBank/DDBJ databases">
        <authorList>
            <person name="Saticioglu I.B."/>
        </authorList>
    </citation>
    <scope>NUCLEOTIDE SEQUENCE [LARGE SCALE GENOMIC DNA]</scope>
    <source>
        <strain evidence="3 4">Mu-43</strain>
    </source>
</reference>